<evidence type="ECO:0000313" key="2">
    <source>
        <dbReference type="Proteomes" id="UP000699462"/>
    </source>
</evidence>
<gene>
    <name evidence="1" type="ORF">P879_09308</name>
</gene>
<protein>
    <submittedName>
        <fullName evidence="1">Uncharacterized protein</fullName>
    </submittedName>
</protein>
<dbReference type="Proteomes" id="UP000699462">
    <property type="component" value="Unassembled WGS sequence"/>
</dbReference>
<keyword evidence="2" id="KW-1185">Reference proteome</keyword>
<accession>A0A8T0DNZ7</accession>
<name>A0A8T0DNZ7_9TREM</name>
<dbReference type="AlphaFoldDB" id="A0A8T0DNZ7"/>
<dbReference type="OrthoDB" id="10492746at2759"/>
<dbReference type="EMBL" id="JTDF01002484">
    <property type="protein sequence ID" value="KAF8568748.1"/>
    <property type="molecule type" value="Genomic_DNA"/>
</dbReference>
<proteinExistence type="predicted"/>
<comment type="caution">
    <text evidence="1">The sequence shown here is derived from an EMBL/GenBank/DDBJ whole genome shotgun (WGS) entry which is preliminary data.</text>
</comment>
<reference evidence="1 2" key="1">
    <citation type="submission" date="2019-07" db="EMBL/GenBank/DDBJ databases">
        <title>Annotation for the trematode Paragonimus westermani.</title>
        <authorList>
            <person name="Choi Y.-J."/>
        </authorList>
    </citation>
    <scope>NUCLEOTIDE SEQUENCE [LARGE SCALE GENOMIC DNA]</scope>
    <source>
        <strain evidence="1">180907_Pwestermani</strain>
    </source>
</reference>
<organism evidence="1 2">
    <name type="scientific">Paragonimus westermani</name>
    <dbReference type="NCBI Taxonomy" id="34504"/>
    <lineage>
        <taxon>Eukaryota</taxon>
        <taxon>Metazoa</taxon>
        <taxon>Spiralia</taxon>
        <taxon>Lophotrochozoa</taxon>
        <taxon>Platyhelminthes</taxon>
        <taxon>Trematoda</taxon>
        <taxon>Digenea</taxon>
        <taxon>Plagiorchiida</taxon>
        <taxon>Troglotremata</taxon>
        <taxon>Troglotrematidae</taxon>
        <taxon>Paragonimus</taxon>
    </lineage>
</organism>
<evidence type="ECO:0000313" key="1">
    <source>
        <dbReference type="EMBL" id="KAF8568748.1"/>
    </source>
</evidence>
<sequence>MEDKKISVTCVAPDGYRPNSVTRTLCQAKKPKVVWVEHSADLPSELWYLDELVYEQMVNERMSSGSKTPLAPEYDKEGGHIVQCKDQMSKEFEEKYTQESSCVQRRTYPLGPRRTSVMKLLLKRQASQRLLNELVWNRNTTILPDFKKLTKLFPEQPKRSLIDRIIQKYVIARRMYEEEVTDEELKRVRLAIVRHIKKHGTKDILTTFVYRTKESEEELESV</sequence>